<evidence type="ECO:0000256" key="11">
    <source>
        <dbReference type="ARBA" id="ARBA00050776"/>
    </source>
</evidence>
<evidence type="ECO:0000256" key="9">
    <source>
        <dbReference type="ARBA" id="ARBA00023004"/>
    </source>
</evidence>
<gene>
    <name evidence="14" type="ORF">SAMN05216548_102277</name>
</gene>
<dbReference type="InterPro" id="IPR000192">
    <property type="entry name" value="Aminotrans_V_dom"/>
</dbReference>
<reference evidence="14 15" key="1">
    <citation type="submission" date="2016-10" db="EMBL/GenBank/DDBJ databases">
        <authorList>
            <person name="de Groot N.N."/>
        </authorList>
    </citation>
    <scope>NUCLEOTIDE SEQUENCE [LARGE SCALE GENOMIC DNA]</scope>
    <source>
        <strain evidence="14 15">A52C2</strain>
    </source>
</reference>
<dbReference type="EMBL" id="FOFG01000002">
    <property type="protein sequence ID" value="SEQ05723.1"/>
    <property type="molecule type" value="Genomic_DNA"/>
</dbReference>
<dbReference type="GO" id="GO:0046872">
    <property type="term" value="F:metal ion binding"/>
    <property type="evidence" value="ECO:0007669"/>
    <property type="project" value="UniProtKB-KW"/>
</dbReference>
<keyword evidence="10" id="KW-0411">Iron-sulfur</keyword>
<dbReference type="RefSeq" id="WP_092495438.1">
    <property type="nucleotide sequence ID" value="NZ_FOFG01000002.1"/>
</dbReference>
<evidence type="ECO:0000256" key="4">
    <source>
        <dbReference type="ARBA" id="ARBA00012239"/>
    </source>
</evidence>
<dbReference type="InterPro" id="IPR015421">
    <property type="entry name" value="PyrdxlP-dep_Trfase_major"/>
</dbReference>
<dbReference type="EC" id="2.8.1.7" evidence="4"/>
<dbReference type="PIRSF" id="PIRSF005572">
    <property type="entry name" value="NifS"/>
    <property type="match status" value="1"/>
</dbReference>
<comment type="function">
    <text evidence="2">Catalyzes the removal of elemental sulfur atoms from cysteine to produce alanine. Seems to participate in the biosynthesis of the nitrogenase metalloclusters by providing the inorganic sulfur required for the Fe-S core formation.</text>
</comment>
<dbReference type="GO" id="GO:0031071">
    <property type="term" value="F:cysteine desulfurase activity"/>
    <property type="evidence" value="ECO:0007669"/>
    <property type="project" value="UniProtKB-EC"/>
</dbReference>
<dbReference type="SUPFAM" id="SSF53383">
    <property type="entry name" value="PLP-dependent transferases"/>
    <property type="match status" value="1"/>
</dbReference>
<keyword evidence="8" id="KW-0663">Pyridoxal phosphate</keyword>
<dbReference type="Gene3D" id="3.40.640.10">
    <property type="entry name" value="Type I PLP-dependent aspartate aminotransferase-like (Major domain)"/>
    <property type="match status" value="1"/>
</dbReference>
<accession>A0A1H9CYU2</accession>
<dbReference type="GO" id="GO:0051536">
    <property type="term" value="F:iron-sulfur cluster binding"/>
    <property type="evidence" value="ECO:0007669"/>
    <property type="project" value="UniProtKB-KW"/>
</dbReference>
<evidence type="ECO:0000256" key="10">
    <source>
        <dbReference type="ARBA" id="ARBA00023014"/>
    </source>
</evidence>
<evidence type="ECO:0000313" key="14">
    <source>
        <dbReference type="EMBL" id="SEQ05723.1"/>
    </source>
</evidence>
<dbReference type="STRING" id="1855383.SAMN05216548_102277"/>
<dbReference type="Pfam" id="PF00266">
    <property type="entry name" value="Aminotran_5"/>
    <property type="match status" value="1"/>
</dbReference>
<dbReference type="OrthoDB" id="9808002at2"/>
<dbReference type="Gene3D" id="3.90.1150.10">
    <property type="entry name" value="Aspartate Aminotransferase, domain 1"/>
    <property type="match status" value="1"/>
</dbReference>
<dbReference type="InterPro" id="IPR015424">
    <property type="entry name" value="PyrdxlP-dep_Trfase"/>
</dbReference>
<dbReference type="InterPro" id="IPR020578">
    <property type="entry name" value="Aminotrans_V_PyrdxlP_BS"/>
</dbReference>
<evidence type="ECO:0000256" key="8">
    <source>
        <dbReference type="ARBA" id="ARBA00022898"/>
    </source>
</evidence>
<feature type="domain" description="Aminotransferase class V" evidence="13">
    <location>
        <begin position="5"/>
        <end position="370"/>
    </location>
</feature>
<keyword evidence="7" id="KW-0479">Metal-binding</keyword>
<keyword evidence="6" id="KW-0808">Transferase</keyword>
<protein>
    <recommendedName>
        <fullName evidence="5">Cysteine desulfurase</fullName>
        <ecNumber evidence="4">2.8.1.7</ecNumber>
    </recommendedName>
</protein>
<evidence type="ECO:0000256" key="5">
    <source>
        <dbReference type="ARBA" id="ARBA00013558"/>
    </source>
</evidence>
<evidence type="ECO:0000256" key="3">
    <source>
        <dbReference type="ARBA" id="ARBA00006490"/>
    </source>
</evidence>
<proteinExistence type="inferred from homology"/>
<keyword evidence="9" id="KW-0408">Iron</keyword>
<evidence type="ECO:0000256" key="6">
    <source>
        <dbReference type="ARBA" id="ARBA00022679"/>
    </source>
</evidence>
<evidence type="ECO:0000256" key="7">
    <source>
        <dbReference type="ARBA" id="ARBA00022723"/>
    </source>
</evidence>
<evidence type="ECO:0000256" key="1">
    <source>
        <dbReference type="ARBA" id="ARBA00001933"/>
    </source>
</evidence>
<evidence type="ECO:0000256" key="12">
    <source>
        <dbReference type="RuleBase" id="RU004504"/>
    </source>
</evidence>
<dbReference type="PROSITE" id="PS00595">
    <property type="entry name" value="AA_TRANSFER_CLASS_5"/>
    <property type="match status" value="1"/>
</dbReference>
<keyword evidence="15" id="KW-1185">Reference proteome</keyword>
<dbReference type="PANTHER" id="PTHR11601">
    <property type="entry name" value="CYSTEINE DESULFURYLASE FAMILY MEMBER"/>
    <property type="match status" value="1"/>
</dbReference>
<dbReference type="PANTHER" id="PTHR11601:SF34">
    <property type="entry name" value="CYSTEINE DESULFURASE"/>
    <property type="match status" value="1"/>
</dbReference>
<dbReference type="Gene3D" id="1.10.260.50">
    <property type="match status" value="1"/>
</dbReference>
<name>A0A1H9CYU2_9HYPH</name>
<dbReference type="InterPro" id="IPR015422">
    <property type="entry name" value="PyrdxlP-dep_Trfase_small"/>
</dbReference>
<evidence type="ECO:0000313" key="15">
    <source>
        <dbReference type="Proteomes" id="UP000199647"/>
    </source>
</evidence>
<dbReference type="Proteomes" id="UP000199647">
    <property type="component" value="Unassembled WGS sequence"/>
</dbReference>
<dbReference type="AlphaFoldDB" id="A0A1H9CYU2"/>
<dbReference type="InterPro" id="IPR016454">
    <property type="entry name" value="Cysteine_dSase"/>
</dbReference>
<sequence>MPQRIYMDANAGAPLLREVRDSLVETLSLASNPSSVHSEGRRARGLVERARGQVAALVGARTEGVTFTSGATEAAVLALSPTLSRGSETVRLGRLYVGATEHPCVLAGGRFAPEDVERLPARADGRIDLDTLEARLAAHDYATGAPLVALMLANNETGIVNPVSEAARIVKSHGGFVFCDAVQAAGRIPFSIDELGVDFLSLSAHKLGGPQGVGALVSASEDLRPASLLRGGGQERYKRAGTENVTGIVGFGIAAELFGIYLNSVGELARLRDELEAGLIEISPEIGIMGRDLARLPNTTLFVVPGVAAETAVIAFDLQGIAVSAGSACSSGKVAASHVLEAMGLPFDLARSGIRVSLCVDASRADIHRFIAAWREIYPRLRQGRAA</sequence>
<comment type="similarity">
    <text evidence="3">Belongs to the class-V pyridoxal-phosphate-dependent aminotransferase family. NifS/IscS subfamily.</text>
</comment>
<organism evidence="14 15">
    <name type="scientific">Faunimonas pinastri</name>
    <dbReference type="NCBI Taxonomy" id="1855383"/>
    <lineage>
        <taxon>Bacteria</taxon>
        <taxon>Pseudomonadati</taxon>
        <taxon>Pseudomonadota</taxon>
        <taxon>Alphaproteobacteria</taxon>
        <taxon>Hyphomicrobiales</taxon>
        <taxon>Afifellaceae</taxon>
        <taxon>Faunimonas</taxon>
    </lineage>
</organism>
<comment type="cofactor">
    <cofactor evidence="1 12">
        <name>pyridoxal 5'-phosphate</name>
        <dbReference type="ChEBI" id="CHEBI:597326"/>
    </cofactor>
</comment>
<evidence type="ECO:0000259" key="13">
    <source>
        <dbReference type="Pfam" id="PF00266"/>
    </source>
</evidence>
<evidence type="ECO:0000256" key="2">
    <source>
        <dbReference type="ARBA" id="ARBA00003120"/>
    </source>
</evidence>
<comment type="catalytic activity">
    <reaction evidence="11">
        <text>(sulfur carrier)-H + L-cysteine = (sulfur carrier)-SH + L-alanine</text>
        <dbReference type="Rhea" id="RHEA:43892"/>
        <dbReference type="Rhea" id="RHEA-COMP:14737"/>
        <dbReference type="Rhea" id="RHEA-COMP:14739"/>
        <dbReference type="ChEBI" id="CHEBI:29917"/>
        <dbReference type="ChEBI" id="CHEBI:35235"/>
        <dbReference type="ChEBI" id="CHEBI:57972"/>
        <dbReference type="ChEBI" id="CHEBI:64428"/>
        <dbReference type="EC" id="2.8.1.7"/>
    </reaction>
</comment>